<accession>A0ABR4LIF5</accession>
<keyword evidence="1" id="KW-0812">Transmembrane</keyword>
<protein>
    <submittedName>
        <fullName evidence="2">Uncharacterized protein</fullName>
    </submittedName>
</protein>
<dbReference type="RefSeq" id="XP_070883312.1">
    <property type="nucleotide sequence ID" value="XM_071029861.1"/>
</dbReference>
<evidence type="ECO:0000313" key="3">
    <source>
        <dbReference type="Proteomes" id="UP001610432"/>
    </source>
</evidence>
<feature type="transmembrane region" description="Helical" evidence="1">
    <location>
        <begin position="46"/>
        <end position="64"/>
    </location>
</feature>
<evidence type="ECO:0000256" key="1">
    <source>
        <dbReference type="SAM" id="Phobius"/>
    </source>
</evidence>
<keyword evidence="1" id="KW-0472">Membrane</keyword>
<dbReference type="EMBL" id="JBFXLQ010000041">
    <property type="protein sequence ID" value="KAL2864333.1"/>
    <property type="molecule type" value="Genomic_DNA"/>
</dbReference>
<name>A0ABR4LIF5_9EURO</name>
<sequence>MARTRSRNPPVPLAHVKPFRQPGASPVPFSFKPPTFFASSERSLQLLFSLPHFIVAEIFAFVLADGLFRQANETPFFAYVSLFTLVTESKALRGVCREWSRQLRDCLFAGLSARSGLLALVTLMELPRIRAVFPMLNHCVLDLGDMMDVAEMEGRLSQLQSNSSELAVVRAVTWGDDSFEHLNFIPYGSPRTSRSRTRILQEYLEYPSCIEFQEQLAKRVNGDEHLSPLKIRDTLLSELMALHFYHAHLLRSILSCVASATYLTIPAFIMPLLLGDWSYEAAENSKLQEKLKSVKSEGKSIRDILKQSQQIQFIGLPNPFVIPLGENTGVEQCETQRKMLIHAYHKAVEAMDFPGDFSGPSRRIGVHSALELVDPDCNAEWWLRFLESAISNGRPSSLFITVGSPKTPLQMGPPNLGLRPTREYFTRPAHLHLCEELPKLSLSGITRLDLNLLTICPVFFTNARKYLPSISGVWNVTSAPQLCSHWVETNPALTSSDGQIAEDLAVIEQIMHEARSLGENLDISVCLSFYTARLPVGTWKSLTLHPKQDRVIYTSTPVHPHRSPMLGFSAEFAMETFLSSVRTLYPRRREERFGLFNLLDEIAGADVGRIRDGIPAYLASG</sequence>
<dbReference type="Proteomes" id="UP001610432">
    <property type="component" value="Unassembled WGS sequence"/>
</dbReference>
<evidence type="ECO:0000313" key="2">
    <source>
        <dbReference type="EMBL" id="KAL2864333.1"/>
    </source>
</evidence>
<comment type="caution">
    <text evidence="2">The sequence shown here is derived from an EMBL/GenBank/DDBJ whole genome shotgun (WGS) entry which is preliminary data.</text>
</comment>
<organism evidence="2 3">
    <name type="scientific">Aspergillus lucknowensis</name>
    <dbReference type="NCBI Taxonomy" id="176173"/>
    <lineage>
        <taxon>Eukaryota</taxon>
        <taxon>Fungi</taxon>
        <taxon>Dikarya</taxon>
        <taxon>Ascomycota</taxon>
        <taxon>Pezizomycotina</taxon>
        <taxon>Eurotiomycetes</taxon>
        <taxon>Eurotiomycetidae</taxon>
        <taxon>Eurotiales</taxon>
        <taxon>Aspergillaceae</taxon>
        <taxon>Aspergillus</taxon>
        <taxon>Aspergillus subgen. Nidulantes</taxon>
    </lineage>
</organism>
<keyword evidence="1" id="KW-1133">Transmembrane helix</keyword>
<gene>
    <name evidence="2" type="ORF">BJX67DRAFT_361418</name>
</gene>
<proteinExistence type="predicted"/>
<reference evidence="2 3" key="1">
    <citation type="submission" date="2024-07" db="EMBL/GenBank/DDBJ databases">
        <title>Section-level genome sequencing and comparative genomics of Aspergillus sections Usti and Cavernicolus.</title>
        <authorList>
            <consortium name="Lawrence Berkeley National Laboratory"/>
            <person name="Nybo J.L."/>
            <person name="Vesth T.C."/>
            <person name="Theobald S."/>
            <person name="Frisvad J.C."/>
            <person name="Larsen T.O."/>
            <person name="Kjaerboelling I."/>
            <person name="Rothschild-Mancinelli K."/>
            <person name="Lyhne E.K."/>
            <person name="Kogle M.E."/>
            <person name="Barry K."/>
            <person name="Clum A."/>
            <person name="Na H."/>
            <person name="Ledsgaard L."/>
            <person name="Lin J."/>
            <person name="Lipzen A."/>
            <person name="Kuo A."/>
            <person name="Riley R."/>
            <person name="Mondo S."/>
            <person name="Labutti K."/>
            <person name="Haridas S."/>
            <person name="Pangalinan J."/>
            <person name="Salamov A.A."/>
            <person name="Simmons B.A."/>
            <person name="Magnuson J.K."/>
            <person name="Chen J."/>
            <person name="Drula E."/>
            <person name="Henrissat B."/>
            <person name="Wiebenga A."/>
            <person name="Lubbers R.J."/>
            <person name="Gomes A.C."/>
            <person name="Macurrencykelacurrency M.R."/>
            <person name="Stajich J."/>
            <person name="Grigoriev I.V."/>
            <person name="Mortensen U.H."/>
            <person name="De Vries R.P."/>
            <person name="Baker S.E."/>
            <person name="Andersen M.R."/>
        </authorList>
    </citation>
    <scope>NUCLEOTIDE SEQUENCE [LARGE SCALE GENOMIC DNA]</scope>
    <source>
        <strain evidence="2 3">CBS 449.75</strain>
    </source>
</reference>
<keyword evidence="3" id="KW-1185">Reference proteome</keyword>
<dbReference type="GeneID" id="98144933"/>